<keyword evidence="2" id="KW-1185">Reference proteome</keyword>
<protein>
    <submittedName>
        <fullName evidence="1">PD-(D/E)XK nuclease family protein</fullName>
    </submittedName>
</protein>
<evidence type="ECO:0000313" key="1">
    <source>
        <dbReference type="EMBL" id="MFD2044758.1"/>
    </source>
</evidence>
<dbReference type="EMBL" id="JBHUHQ010000015">
    <property type="protein sequence ID" value="MFD2044758.1"/>
    <property type="molecule type" value="Genomic_DNA"/>
</dbReference>
<proteinExistence type="predicted"/>
<comment type="caution">
    <text evidence="1">The sequence shown here is derived from an EMBL/GenBank/DDBJ whole genome shotgun (WGS) entry which is preliminary data.</text>
</comment>
<evidence type="ECO:0000313" key="2">
    <source>
        <dbReference type="Proteomes" id="UP001597383"/>
    </source>
</evidence>
<reference evidence="2" key="1">
    <citation type="journal article" date="2019" name="Int. J. Syst. Evol. Microbiol.">
        <title>The Global Catalogue of Microorganisms (GCM) 10K type strain sequencing project: providing services to taxonomists for standard genome sequencing and annotation.</title>
        <authorList>
            <consortium name="The Broad Institute Genomics Platform"/>
            <consortium name="The Broad Institute Genome Sequencing Center for Infectious Disease"/>
            <person name="Wu L."/>
            <person name="Ma J."/>
        </authorList>
    </citation>
    <scope>NUCLEOTIDE SEQUENCE [LARGE SCALE GENOMIC DNA]</scope>
    <source>
        <strain evidence="2">R28</strain>
    </source>
</reference>
<dbReference type="Pfam" id="PF14281">
    <property type="entry name" value="PDDEXK_4"/>
    <property type="match status" value="1"/>
</dbReference>
<dbReference type="Proteomes" id="UP001597383">
    <property type="component" value="Unassembled WGS sequence"/>
</dbReference>
<dbReference type="RefSeq" id="WP_377556007.1">
    <property type="nucleotide sequence ID" value="NZ_JBHUHQ010000015.1"/>
</dbReference>
<name>A0ABW4W245_9BACI</name>
<dbReference type="InterPro" id="IPR029470">
    <property type="entry name" value="PDDEXK_4"/>
</dbReference>
<accession>A0ABW4W245</accession>
<organism evidence="1 2">
    <name type="scientific">Ornithinibacillus salinisoli</name>
    <dbReference type="NCBI Taxonomy" id="1848459"/>
    <lineage>
        <taxon>Bacteria</taxon>
        <taxon>Bacillati</taxon>
        <taxon>Bacillota</taxon>
        <taxon>Bacilli</taxon>
        <taxon>Bacillales</taxon>
        <taxon>Bacillaceae</taxon>
        <taxon>Ornithinibacillus</taxon>
    </lineage>
</organism>
<sequence length="434" mass="50524">MGSLVCPECGAELMEDVGECLIDTNDGGVIMDAFPAYICGNHCGFLLREEALPRAIAQQDKDRLLLLYPNMQGRILDVHDSVIWPPMHVDALLGRGYWEDYIGNHDVEELLKQVRDSRSAFLEPPNIFQFATSELSQDAFLCWLMSWGEEAYSDVDRSIHEVAVAFLEEIFFLHNTPAPRIETVHIERQFKSLDILAVINGTYAILIEDKTFTKNHSNQLERYKEAVSEEFPELIQLPIYYKIADQSNYRSIESADYVPFKRQQMLAVLKKGIDDGVQNAIFQDYYHHLQQLEDRVNAFRTEPVEKWDDFAWQGFYQEIQKEIDGDWGYVSNRSGGFWGFWWSGEHLDKCYLQLEQDRLCVKIRVEEDENKREVREVAVKRILSNSKKHGLQLQRPTRLGNGKTMTIAERKDYLRLDEDGFIDIERTVAELKRY</sequence>
<gene>
    <name evidence="1" type="ORF">ACFSJF_10810</name>
</gene>